<reference evidence="3 4" key="1">
    <citation type="submission" date="2016-01" db="EMBL/GenBank/DDBJ databases">
        <title>Whole genome sequencing of Bhargavaea cecembensis T14.</title>
        <authorList>
            <person name="Hong K.W."/>
        </authorList>
    </citation>
    <scope>NUCLEOTIDE SEQUENCE [LARGE SCALE GENOMIC DNA]</scope>
    <source>
        <strain evidence="3 4">T14</strain>
    </source>
</reference>
<keyword evidence="1" id="KW-1133">Transmembrane helix</keyword>
<evidence type="ECO:0000313" key="4">
    <source>
        <dbReference type="Proteomes" id="UP000076490"/>
    </source>
</evidence>
<feature type="domain" description="DUF1468" evidence="2">
    <location>
        <begin position="8"/>
        <end position="144"/>
    </location>
</feature>
<protein>
    <submittedName>
        <fullName evidence="3">Transporter</fullName>
    </submittedName>
</protein>
<dbReference type="OrthoDB" id="1683098at2"/>
<keyword evidence="1" id="KW-0812">Transmembrane</keyword>
<organism evidence="3 4">
    <name type="scientific">Bhargavaea cecembensis</name>
    <dbReference type="NCBI Taxonomy" id="394098"/>
    <lineage>
        <taxon>Bacteria</taxon>
        <taxon>Bacillati</taxon>
        <taxon>Bacillota</taxon>
        <taxon>Bacilli</taxon>
        <taxon>Bacillales</taxon>
        <taxon>Caryophanaceae</taxon>
        <taxon>Bhargavaea</taxon>
    </lineage>
</organism>
<dbReference type="Proteomes" id="UP000076490">
    <property type="component" value="Unassembled WGS sequence"/>
</dbReference>
<name>A0A161SQE3_9BACL</name>
<feature type="transmembrane region" description="Helical" evidence="1">
    <location>
        <begin position="78"/>
        <end position="111"/>
    </location>
</feature>
<sequence>MSKTFDRYAGIVFLVIGLLFVMEARKISQSAYGSSVGPDIFPTGLGILLVLLSARLIYETFRYKGEAGKKEPVQYKRFLVIFFSAVAYAFLLEKIGYVASTFLFLIVAFQAMERGSWVKTLIIAAAFSFGVYYFFSELLGGVLPGFPGL</sequence>
<keyword evidence="1" id="KW-0472">Membrane</keyword>
<feature type="transmembrane region" description="Helical" evidence="1">
    <location>
        <begin position="117"/>
        <end position="135"/>
    </location>
</feature>
<gene>
    <name evidence="3" type="ORF">AV656_12740</name>
</gene>
<evidence type="ECO:0000259" key="2">
    <source>
        <dbReference type="Pfam" id="PF07331"/>
    </source>
</evidence>
<dbReference type="InterPro" id="IPR009936">
    <property type="entry name" value="DUF1468"/>
</dbReference>
<dbReference type="EMBL" id="LQNT01000011">
    <property type="protein sequence ID" value="KZE37430.1"/>
    <property type="molecule type" value="Genomic_DNA"/>
</dbReference>
<dbReference type="RefSeq" id="WP_063182669.1">
    <property type="nucleotide sequence ID" value="NZ_LQNT01000011.1"/>
</dbReference>
<dbReference type="AlphaFoldDB" id="A0A161SQE3"/>
<dbReference type="Pfam" id="PF07331">
    <property type="entry name" value="TctB"/>
    <property type="match status" value="1"/>
</dbReference>
<feature type="transmembrane region" description="Helical" evidence="1">
    <location>
        <begin position="40"/>
        <end position="58"/>
    </location>
</feature>
<evidence type="ECO:0000256" key="1">
    <source>
        <dbReference type="SAM" id="Phobius"/>
    </source>
</evidence>
<accession>A0A161SQE3</accession>
<comment type="caution">
    <text evidence="3">The sequence shown here is derived from an EMBL/GenBank/DDBJ whole genome shotgun (WGS) entry which is preliminary data.</text>
</comment>
<evidence type="ECO:0000313" key="3">
    <source>
        <dbReference type="EMBL" id="KZE37430.1"/>
    </source>
</evidence>
<proteinExistence type="predicted"/>